<evidence type="ECO:0000313" key="7">
    <source>
        <dbReference type="EMBL" id="KAJ4826557.1"/>
    </source>
</evidence>
<dbReference type="EMBL" id="JAKUCV010006628">
    <property type="protein sequence ID" value="KAJ4826557.1"/>
    <property type="molecule type" value="Genomic_DNA"/>
</dbReference>
<reference evidence="7" key="1">
    <citation type="submission" date="2022-02" db="EMBL/GenBank/DDBJ databases">
        <authorList>
            <person name="Henning P.M."/>
            <person name="McCubbin A.G."/>
            <person name="Shore J.S."/>
        </authorList>
    </citation>
    <scope>NUCLEOTIDE SEQUENCE</scope>
    <source>
        <strain evidence="7">F60SS</strain>
        <tissue evidence="7">Leaves</tissue>
    </source>
</reference>
<dbReference type="PANTHER" id="PTHR31232:SF137">
    <property type="entry name" value="S-PROTEIN HOMOLOG"/>
    <property type="match status" value="1"/>
</dbReference>
<sequence length="163" mass="19267">MSPFTFCCLLPILAMIIFVPSSHPISAVANTNSHRVMGMEMGMNHFFCYSFRVHVIDGFSSNQQPLLLHCWSKDQDLGNHTLYIGGDFNFHFRVKFLIPPFTHFACDMDWGQRYLRNVEVFDETHTWKWCCKTEQCYWRAQDDGLFFSDDNSSYVKKYGWQQY</sequence>
<name>A0A9Q0F886_9ROSI</name>
<dbReference type="AlphaFoldDB" id="A0A9Q0F886"/>
<dbReference type="InterPro" id="IPR010264">
    <property type="entry name" value="Self-incomp_S1"/>
</dbReference>
<organism evidence="7 8">
    <name type="scientific">Turnera subulata</name>
    <dbReference type="NCBI Taxonomy" id="218843"/>
    <lineage>
        <taxon>Eukaryota</taxon>
        <taxon>Viridiplantae</taxon>
        <taxon>Streptophyta</taxon>
        <taxon>Embryophyta</taxon>
        <taxon>Tracheophyta</taxon>
        <taxon>Spermatophyta</taxon>
        <taxon>Magnoliopsida</taxon>
        <taxon>eudicotyledons</taxon>
        <taxon>Gunneridae</taxon>
        <taxon>Pentapetalae</taxon>
        <taxon>rosids</taxon>
        <taxon>fabids</taxon>
        <taxon>Malpighiales</taxon>
        <taxon>Passifloraceae</taxon>
        <taxon>Turnera</taxon>
    </lineage>
</organism>
<dbReference type="GO" id="GO:0005576">
    <property type="term" value="C:extracellular region"/>
    <property type="evidence" value="ECO:0007669"/>
    <property type="project" value="UniProtKB-SubCell"/>
</dbReference>
<feature type="chain" id="PRO_5040529301" description="S-protein homolog" evidence="6">
    <location>
        <begin position="28"/>
        <end position="163"/>
    </location>
</feature>
<evidence type="ECO:0000256" key="1">
    <source>
        <dbReference type="ARBA" id="ARBA00004613"/>
    </source>
</evidence>
<dbReference type="Proteomes" id="UP001141552">
    <property type="component" value="Unassembled WGS sequence"/>
</dbReference>
<feature type="signal peptide" evidence="6">
    <location>
        <begin position="1"/>
        <end position="27"/>
    </location>
</feature>
<keyword evidence="5 6" id="KW-0732">Signal</keyword>
<keyword evidence="4 6" id="KW-0964">Secreted</keyword>
<comment type="similarity">
    <text evidence="2 6">Belongs to the plant self-incompatibility (S1) protein family.</text>
</comment>
<comment type="caution">
    <text evidence="7">The sequence shown here is derived from an EMBL/GenBank/DDBJ whole genome shotgun (WGS) entry which is preliminary data.</text>
</comment>
<keyword evidence="8" id="KW-1185">Reference proteome</keyword>
<comment type="subcellular location">
    <subcellularLocation>
        <location evidence="1 6">Secreted</location>
    </subcellularLocation>
</comment>
<keyword evidence="3 6" id="KW-0713">Self-incompatibility</keyword>
<evidence type="ECO:0000256" key="4">
    <source>
        <dbReference type="ARBA" id="ARBA00022525"/>
    </source>
</evidence>
<dbReference type="OrthoDB" id="1848419at2759"/>
<evidence type="ECO:0000256" key="5">
    <source>
        <dbReference type="ARBA" id="ARBA00022729"/>
    </source>
</evidence>
<evidence type="ECO:0000256" key="6">
    <source>
        <dbReference type="RuleBase" id="RU367044"/>
    </source>
</evidence>
<evidence type="ECO:0000313" key="8">
    <source>
        <dbReference type="Proteomes" id="UP001141552"/>
    </source>
</evidence>
<dbReference type="PANTHER" id="PTHR31232">
    <property type="match status" value="1"/>
</dbReference>
<reference evidence="7" key="2">
    <citation type="journal article" date="2023" name="Plants (Basel)">
        <title>Annotation of the Turnera subulata (Passifloraceae) Draft Genome Reveals the S-Locus Evolved after the Divergence of Turneroideae from Passifloroideae in a Stepwise Manner.</title>
        <authorList>
            <person name="Henning P.M."/>
            <person name="Roalson E.H."/>
            <person name="Mir W."/>
            <person name="McCubbin A.G."/>
            <person name="Shore J.S."/>
        </authorList>
    </citation>
    <scope>NUCLEOTIDE SEQUENCE</scope>
    <source>
        <strain evidence="7">F60SS</strain>
    </source>
</reference>
<dbReference type="Pfam" id="PF05938">
    <property type="entry name" value="Self-incomp_S1"/>
    <property type="match status" value="1"/>
</dbReference>
<protein>
    <recommendedName>
        <fullName evidence="6">S-protein homolog</fullName>
    </recommendedName>
</protein>
<proteinExistence type="inferred from homology"/>
<evidence type="ECO:0000256" key="2">
    <source>
        <dbReference type="ARBA" id="ARBA00005581"/>
    </source>
</evidence>
<dbReference type="GO" id="GO:0060320">
    <property type="term" value="P:rejection of self pollen"/>
    <property type="evidence" value="ECO:0007669"/>
    <property type="project" value="UniProtKB-KW"/>
</dbReference>
<gene>
    <name evidence="7" type="ORF">Tsubulata_024500</name>
</gene>
<evidence type="ECO:0000256" key="3">
    <source>
        <dbReference type="ARBA" id="ARBA00022471"/>
    </source>
</evidence>
<accession>A0A9Q0F886</accession>